<dbReference type="AlphaFoldDB" id="A0AAD6WBK2"/>
<evidence type="ECO:0000256" key="1">
    <source>
        <dbReference type="SAM" id="MobiDB-lite"/>
    </source>
</evidence>
<reference evidence="2" key="1">
    <citation type="journal article" date="2023" name="Mol. Ecol. Resour.">
        <title>Chromosome-level genome assembly of a triploid poplar Populus alba 'Berolinensis'.</title>
        <authorList>
            <person name="Chen S."/>
            <person name="Yu Y."/>
            <person name="Wang X."/>
            <person name="Wang S."/>
            <person name="Zhang T."/>
            <person name="Zhou Y."/>
            <person name="He R."/>
            <person name="Meng N."/>
            <person name="Wang Y."/>
            <person name="Liu W."/>
            <person name="Liu Z."/>
            <person name="Liu J."/>
            <person name="Guo Q."/>
            <person name="Huang H."/>
            <person name="Sederoff R.R."/>
            <person name="Wang G."/>
            <person name="Qu G."/>
            <person name="Chen S."/>
        </authorList>
    </citation>
    <scope>NUCLEOTIDE SEQUENCE</scope>
    <source>
        <strain evidence="2">SC-2020</strain>
    </source>
</reference>
<comment type="caution">
    <text evidence="2">The sequence shown here is derived from an EMBL/GenBank/DDBJ whole genome shotgun (WGS) entry which is preliminary data.</text>
</comment>
<feature type="compositionally biased region" description="Basic and acidic residues" evidence="1">
    <location>
        <begin position="43"/>
        <end position="55"/>
    </location>
</feature>
<sequence>MVGGGNGNVYQCGRWEHGARVAIRQVNIQTGEGQLKQIGQTRRKVESKNNGKEFLGRQQPSHLLPPLKGINAAFAVVFHSLATYSPDR</sequence>
<organism evidence="2 3">
    <name type="scientific">Populus alba x Populus x berolinensis</name>
    <dbReference type="NCBI Taxonomy" id="444605"/>
    <lineage>
        <taxon>Eukaryota</taxon>
        <taxon>Viridiplantae</taxon>
        <taxon>Streptophyta</taxon>
        <taxon>Embryophyta</taxon>
        <taxon>Tracheophyta</taxon>
        <taxon>Spermatophyta</taxon>
        <taxon>Magnoliopsida</taxon>
        <taxon>eudicotyledons</taxon>
        <taxon>Gunneridae</taxon>
        <taxon>Pentapetalae</taxon>
        <taxon>rosids</taxon>
        <taxon>fabids</taxon>
        <taxon>Malpighiales</taxon>
        <taxon>Salicaceae</taxon>
        <taxon>Saliceae</taxon>
        <taxon>Populus</taxon>
    </lineage>
</organism>
<accession>A0AAD6WBK2</accession>
<gene>
    <name evidence="2" type="ORF">NC653_005935</name>
</gene>
<proteinExistence type="predicted"/>
<dbReference type="Proteomes" id="UP001164929">
    <property type="component" value="Chromosome 2"/>
</dbReference>
<feature type="region of interest" description="Disordered" evidence="1">
    <location>
        <begin position="37"/>
        <end position="60"/>
    </location>
</feature>
<protein>
    <submittedName>
        <fullName evidence="2">Uncharacterized protein</fullName>
    </submittedName>
</protein>
<evidence type="ECO:0000313" key="2">
    <source>
        <dbReference type="EMBL" id="KAJ7006728.1"/>
    </source>
</evidence>
<dbReference type="EMBL" id="JAQIZT010000002">
    <property type="protein sequence ID" value="KAJ7006728.1"/>
    <property type="molecule type" value="Genomic_DNA"/>
</dbReference>
<name>A0AAD6WBK2_9ROSI</name>
<evidence type="ECO:0000313" key="3">
    <source>
        <dbReference type="Proteomes" id="UP001164929"/>
    </source>
</evidence>
<keyword evidence="3" id="KW-1185">Reference proteome</keyword>